<protein>
    <submittedName>
        <fullName evidence="2">Uncharacterized protein</fullName>
    </submittedName>
</protein>
<keyword evidence="1" id="KW-1185">Reference proteome</keyword>
<organism evidence="1 2">
    <name type="scientific">Romanomermis culicivorax</name>
    <name type="common">Nematode worm</name>
    <dbReference type="NCBI Taxonomy" id="13658"/>
    <lineage>
        <taxon>Eukaryota</taxon>
        <taxon>Metazoa</taxon>
        <taxon>Ecdysozoa</taxon>
        <taxon>Nematoda</taxon>
        <taxon>Enoplea</taxon>
        <taxon>Dorylaimia</taxon>
        <taxon>Mermithida</taxon>
        <taxon>Mermithoidea</taxon>
        <taxon>Mermithidae</taxon>
        <taxon>Romanomermis</taxon>
    </lineage>
</organism>
<dbReference type="WBParaSite" id="nRc.2.0.1.t15944-RA">
    <property type="protein sequence ID" value="nRc.2.0.1.t15944-RA"/>
    <property type="gene ID" value="nRc.2.0.1.g15944"/>
</dbReference>
<proteinExistence type="predicted"/>
<name>A0A915IRC0_ROMCU</name>
<dbReference type="AlphaFoldDB" id="A0A915IRC0"/>
<evidence type="ECO:0000313" key="2">
    <source>
        <dbReference type="WBParaSite" id="nRc.2.0.1.t15944-RA"/>
    </source>
</evidence>
<evidence type="ECO:0000313" key="1">
    <source>
        <dbReference type="Proteomes" id="UP000887565"/>
    </source>
</evidence>
<dbReference type="Proteomes" id="UP000887565">
    <property type="component" value="Unplaced"/>
</dbReference>
<accession>A0A915IRC0</accession>
<reference evidence="2" key="1">
    <citation type="submission" date="2022-11" db="UniProtKB">
        <authorList>
            <consortium name="WormBaseParasite"/>
        </authorList>
    </citation>
    <scope>IDENTIFICATION</scope>
</reference>
<sequence>MHSTVLAPTYRRYGFVDSVYDNIQIFRYNFLPPEYIHRAMQNLYNNANVDYNSNKKGAFGAIDPTLSKSLIHAIMRDKILALN</sequence>